<dbReference type="KEGG" id="ngr:NAEGRDRAFT_49121"/>
<name>D2VFJ0_NAEGR</name>
<sequence>MRTSRLLLNATFNTIIESKEARRKERLLEIYSIYNSLSPEEKVKKAFSGEMWLGATNIFKDEQPLANIYHLGYLDSLSTSIVPQLSKNHAIWANYRLSNTHHSTSIEGNTLSQKDCEILFDSFGTYSSEQLMGVSQQDFSQILQKEATTRECLEVLFHHHAFQYISKLEEQPLSHFNENQLLNIHTELFGKSKCYCNVEGFMESNYRLIPIRVKGSETVRPYPQEVPQIMKQYFEWFHLNRERVDNGILHPALFSILAHCKFLHIHPFLDGNGRTARLLMNMILNRYGLFDITVQKKCRTKYLELLEEHQNGLTEPFHNFMVQQIIQTIKTVSKHAIVY</sequence>
<dbReference type="SUPFAM" id="SSF140931">
    <property type="entry name" value="Fic-like"/>
    <property type="match status" value="1"/>
</dbReference>
<dbReference type="Pfam" id="PF02661">
    <property type="entry name" value="Fic"/>
    <property type="match status" value="1"/>
</dbReference>
<gene>
    <name evidence="4" type="ORF">NAEGRDRAFT_49121</name>
</gene>
<dbReference type="InterPro" id="IPR040198">
    <property type="entry name" value="Fido_containing"/>
</dbReference>
<feature type="binding site" evidence="2">
    <location>
        <begin position="270"/>
        <end position="277"/>
    </location>
    <ligand>
        <name>ATP</name>
        <dbReference type="ChEBI" id="CHEBI:30616"/>
    </ligand>
</feature>
<dbReference type="Gene3D" id="1.10.3290.10">
    <property type="entry name" value="Fido-like domain"/>
    <property type="match status" value="1"/>
</dbReference>
<feature type="active site" evidence="1">
    <location>
        <position position="266"/>
    </location>
</feature>
<evidence type="ECO:0000256" key="2">
    <source>
        <dbReference type="PIRSR" id="PIRSR640198-2"/>
    </source>
</evidence>
<dbReference type="eggNOG" id="KOG3824">
    <property type="taxonomic scope" value="Eukaryota"/>
</dbReference>
<reference evidence="4 5" key="1">
    <citation type="journal article" date="2010" name="Cell">
        <title>The genome of Naegleria gruberi illuminates early eukaryotic versatility.</title>
        <authorList>
            <person name="Fritz-Laylin L.K."/>
            <person name="Prochnik S.E."/>
            <person name="Ginger M.L."/>
            <person name="Dacks J.B."/>
            <person name="Carpenter M.L."/>
            <person name="Field M.C."/>
            <person name="Kuo A."/>
            <person name="Paredez A."/>
            <person name="Chapman J."/>
            <person name="Pham J."/>
            <person name="Shu S."/>
            <person name="Neupane R."/>
            <person name="Cipriano M."/>
            <person name="Mancuso J."/>
            <person name="Tu H."/>
            <person name="Salamov A."/>
            <person name="Lindquist E."/>
            <person name="Shapiro H."/>
            <person name="Lucas S."/>
            <person name="Grigoriev I.V."/>
            <person name="Cande W.Z."/>
            <person name="Fulton C."/>
            <person name="Rokhsar D.S."/>
            <person name="Dawson S.C."/>
        </authorList>
    </citation>
    <scope>NUCLEOTIDE SEQUENCE [LARGE SCALE GENOMIC DNA]</scope>
    <source>
        <strain evidence="4 5">NEG-M</strain>
    </source>
</reference>
<dbReference type="InterPro" id="IPR003812">
    <property type="entry name" value="Fido"/>
</dbReference>
<evidence type="ECO:0000256" key="1">
    <source>
        <dbReference type="PIRSR" id="PIRSR640198-1"/>
    </source>
</evidence>
<dbReference type="AlphaFoldDB" id="D2VFJ0"/>
<dbReference type="RefSeq" id="XP_002677219.1">
    <property type="nucleotide sequence ID" value="XM_002677173.1"/>
</dbReference>
<feature type="domain" description="Fido" evidence="3">
    <location>
        <begin position="176"/>
        <end position="323"/>
    </location>
</feature>
<dbReference type="PANTHER" id="PTHR13504:SF38">
    <property type="entry name" value="FIDO DOMAIN-CONTAINING PROTEIN"/>
    <property type="match status" value="1"/>
</dbReference>
<keyword evidence="2" id="KW-0547">Nucleotide-binding</keyword>
<keyword evidence="2" id="KW-0067">ATP-binding</keyword>
<organism evidence="5">
    <name type="scientific">Naegleria gruberi</name>
    <name type="common">Amoeba</name>
    <dbReference type="NCBI Taxonomy" id="5762"/>
    <lineage>
        <taxon>Eukaryota</taxon>
        <taxon>Discoba</taxon>
        <taxon>Heterolobosea</taxon>
        <taxon>Tetramitia</taxon>
        <taxon>Eutetramitia</taxon>
        <taxon>Vahlkampfiidae</taxon>
        <taxon>Naegleria</taxon>
    </lineage>
</organism>
<evidence type="ECO:0000259" key="3">
    <source>
        <dbReference type="PROSITE" id="PS51459"/>
    </source>
</evidence>
<dbReference type="OrthoDB" id="439046at2759"/>
<evidence type="ECO:0000313" key="5">
    <source>
        <dbReference type="Proteomes" id="UP000006671"/>
    </source>
</evidence>
<evidence type="ECO:0000313" key="4">
    <source>
        <dbReference type="EMBL" id="EFC44475.1"/>
    </source>
</evidence>
<dbReference type="InterPro" id="IPR036597">
    <property type="entry name" value="Fido-like_dom_sf"/>
</dbReference>
<dbReference type="GO" id="GO:0005524">
    <property type="term" value="F:ATP binding"/>
    <property type="evidence" value="ECO:0007669"/>
    <property type="project" value="UniProtKB-KW"/>
</dbReference>
<dbReference type="PROSITE" id="PS51459">
    <property type="entry name" value="FIDO"/>
    <property type="match status" value="1"/>
</dbReference>
<dbReference type="EMBL" id="GG738868">
    <property type="protein sequence ID" value="EFC44475.1"/>
    <property type="molecule type" value="Genomic_DNA"/>
</dbReference>
<dbReference type="InParanoid" id="D2VFJ0"/>
<keyword evidence="5" id="KW-1185">Reference proteome</keyword>
<dbReference type="Proteomes" id="UP000006671">
    <property type="component" value="Unassembled WGS sequence"/>
</dbReference>
<protein>
    <submittedName>
        <fullName evidence="4">Predicted protein</fullName>
    </submittedName>
</protein>
<proteinExistence type="predicted"/>
<dbReference type="PANTHER" id="PTHR13504">
    <property type="entry name" value="FIDO DOMAIN-CONTAINING PROTEIN DDB_G0283145"/>
    <property type="match status" value="1"/>
</dbReference>
<accession>D2VFJ0</accession>
<dbReference type="GeneID" id="8848416"/>
<dbReference type="VEuPathDB" id="AmoebaDB:NAEGRDRAFT_49121"/>